<evidence type="ECO:0000313" key="2">
    <source>
        <dbReference type="EMBL" id="KID90569.1"/>
    </source>
</evidence>
<gene>
    <name evidence="2" type="ORF">MGU_02446</name>
</gene>
<dbReference type="Proteomes" id="UP000031192">
    <property type="component" value="Unassembled WGS sequence"/>
</dbReference>
<dbReference type="AlphaFoldDB" id="A0A0B4I9W4"/>
<dbReference type="EMBL" id="AZNH01000005">
    <property type="protein sequence ID" value="KID90569.1"/>
    <property type="molecule type" value="Genomic_DNA"/>
</dbReference>
<name>A0A0B4I9W4_METGA</name>
<organism evidence="2 3">
    <name type="scientific">Metarhizium guizhouense (strain ARSEF 977)</name>
    <dbReference type="NCBI Taxonomy" id="1276136"/>
    <lineage>
        <taxon>Eukaryota</taxon>
        <taxon>Fungi</taxon>
        <taxon>Dikarya</taxon>
        <taxon>Ascomycota</taxon>
        <taxon>Pezizomycotina</taxon>
        <taxon>Sordariomycetes</taxon>
        <taxon>Hypocreomycetidae</taxon>
        <taxon>Hypocreales</taxon>
        <taxon>Clavicipitaceae</taxon>
        <taxon>Metarhizium</taxon>
    </lineage>
</organism>
<dbReference type="InterPro" id="IPR045518">
    <property type="entry name" value="2EXR"/>
</dbReference>
<evidence type="ECO:0000313" key="3">
    <source>
        <dbReference type="Proteomes" id="UP000031192"/>
    </source>
</evidence>
<evidence type="ECO:0000259" key="1">
    <source>
        <dbReference type="Pfam" id="PF20150"/>
    </source>
</evidence>
<proteinExistence type="predicted"/>
<dbReference type="HOGENOM" id="CLU_1855746_0_0_1"/>
<accession>A0A0B4I9W4</accession>
<reference evidence="2 3" key="1">
    <citation type="journal article" date="2014" name="Proc. Natl. Acad. Sci. U.S.A.">
        <title>Trajectory and genomic determinants of fungal-pathogen speciation and host adaptation.</title>
        <authorList>
            <person name="Hu X."/>
            <person name="Xiao G."/>
            <person name="Zheng P."/>
            <person name="Shang Y."/>
            <person name="Su Y."/>
            <person name="Zhang X."/>
            <person name="Liu X."/>
            <person name="Zhan S."/>
            <person name="St Leger R.J."/>
            <person name="Wang C."/>
        </authorList>
    </citation>
    <scope>NUCLEOTIDE SEQUENCE [LARGE SCALE GENOMIC DNA]</scope>
    <source>
        <strain evidence="2 3">ARSEF 977</strain>
    </source>
</reference>
<sequence>MAFPGFGSLPPELRELIWRFRLPADEPEICPMWPVYLHAEYEGLQGSPGASLPSRSFVTGRHGVPSLDARVPRVVLVCARLAQEPREIPLVCGRRRPGPTIHVDTTGDDWAVPSEVVPLPLALRQCREALETSARRVA</sequence>
<feature type="domain" description="2EXR" evidence="1">
    <location>
        <begin position="3"/>
        <end position="79"/>
    </location>
</feature>
<protein>
    <recommendedName>
        <fullName evidence="1">2EXR domain-containing protein</fullName>
    </recommendedName>
</protein>
<dbReference type="Pfam" id="PF20150">
    <property type="entry name" value="2EXR"/>
    <property type="match status" value="1"/>
</dbReference>
<keyword evidence="3" id="KW-1185">Reference proteome</keyword>
<comment type="caution">
    <text evidence="2">The sequence shown here is derived from an EMBL/GenBank/DDBJ whole genome shotgun (WGS) entry which is preliminary data.</text>
</comment>